<evidence type="ECO:0000259" key="5">
    <source>
        <dbReference type="PROSITE" id="PS51387"/>
    </source>
</evidence>
<dbReference type="InterPro" id="IPR016171">
    <property type="entry name" value="Vanillyl_alc_oxidase_C-sub2"/>
</dbReference>
<accession>A0ABW4WUI8</accession>
<dbReference type="EMBL" id="JBHUHV010000011">
    <property type="protein sequence ID" value="MFD2065863.1"/>
    <property type="molecule type" value="Genomic_DNA"/>
</dbReference>
<evidence type="ECO:0000313" key="7">
    <source>
        <dbReference type="Proteomes" id="UP001597369"/>
    </source>
</evidence>
<keyword evidence="3" id="KW-0274">FAD</keyword>
<reference evidence="7" key="1">
    <citation type="journal article" date="2019" name="Int. J. Syst. Evol. Microbiol.">
        <title>The Global Catalogue of Microorganisms (GCM) 10K type strain sequencing project: providing services to taxonomists for standard genome sequencing and annotation.</title>
        <authorList>
            <consortium name="The Broad Institute Genomics Platform"/>
            <consortium name="The Broad Institute Genome Sequencing Center for Infectious Disease"/>
            <person name="Wu L."/>
            <person name="Ma J."/>
        </authorList>
    </citation>
    <scope>NUCLEOTIDE SEQUENCE [LARGE SCALE GENOMIC DNA]</scope>
    <source>
        <strain evidence="7">JCM 16545</strain>
    </source>
</reference>
<dbReference type="InterPro" id="IPR036318">
    <property type="entry name" value="FAD-bd_PCMH-like_sf"/>
</dbReference>
<dbReference type="InterPro" id="IPR051914">
    <property type="entry name" value="FAD-linked_OxidoTrans_Type4"/>
</dbReference>
<comment type="caution">
    <text evidence="6">The sequence shown here is derived from an EMBL/GenBank/DDBJ whole genome shotgun (WGS) entry which is preliminary data.</text>
</comment>
<dbReference type="InterPro" id="IPR016164">
    <property type="entry name" value="FAD-linked_Oxase-like_C"/>
</dbReference>
<dbReference type="RefSeq" id="WP_229962262.1">
    <property type="nucleotide sequence ID" value="NZ_JAJJWI010000020.1"/>
</dbReference>
<dbReference type="InterPro" id="IPR016167">
    <property type="entry name" value="FAD-bd_PCMH_sub1"/>
</dbReference>
<proteinExistence type="predicted"/>
<dbReference type="Gene3D" id="3.30.70.2190">
    <property type="match status" value="1"/>
</dbReference>
<dbReference type="Gene3D" id="3.30.43.10">
    <property type="entry name" value="Uridine Diphospho-n-acetylenolpyruvylglucosamine Reductase, domain 2"/>
    <property type="match status" value="1"/>
</dbReference>
<gene>
    <name evidence="6" type="ORF">ACFSKU_03140</name>
</gene>
<feature type="domain" description="FAD-binding PCMH-type" evidence="5">
    <location>
        <begin position="43"/>
        <end position="222"/>
    </location>
</feature>
<keyword evidence="7" id="KW-1185">Reference proteome</keyword>
<dbReference type="Gene3D" id="3.30.465.10">
    <property type="match status" value="1"/>
</dbReference>
<evidence type="ECO:0000256" key="3">
    <source>
        <dbReference type="ARBA" id="ARBA00022827"/>
    </source>
</evidence>
<dbReference type="SUPFAM" id="SSF56176">
    <property type="entry name" value="FAD-binding/transporter-associated domain-like"/>
    <property type="match status" value="1"/>
</dbReference>
<keyword evidence="4" id="KW-0560">Oxidoreductase</keyword>
<dbReference type="Gene3D" id="1.10.45.10">
    <property type="entry name" value="Vanillyl-alcohol Oxidase, Chain A, domain 4"/>
    <property type="match status" value="1"/>
</dbReference>
<protein>
    <submittedName>
        <fullName evidence="6">FAD-binding oxidoreductase</fullName>
    </submittedName>
</protein>
<dbReference type="InterPro" id="IPR016166">
    <property type="entry name" value="FAD-bd_PCMH"/>
</dbReference>
<dbReference type="Gene3D" id="3.30.70.2740">
    <property type="match status" value="1"/>
</dbReference>
<evidence type="ECO:0000313" key="6">
    <source>
        <dbReference type="EMBL" id="MFD2065863.1"/>
    </source>
</evidence>
<dbReference type="SUPFAM" id="SSF55103">
    <property type="entry name" value="FAD-linked oxidases, C-terminal domain"/>
    <property type="match status" value="1"/>
</dbReference>
<dbReference type="Proteomes" id="UP001597369">
    <property type="component" value="Unassembled WGS sequence"/>
</dbReference>
<dbReference type="PANTHER" id="PTHR42934:SF2">
    <property type="entry name" value="GLYCOLATE OXIDASE SUBUNIT GLCD"/>
    <property type="match status" value="1"/>
</dbReference>
<dbReference type="InterPro" id="IPR006094">
    <property type="entry name" value="Oxid_FAD_bind_N"/>
</dbReference>
<comment type="cofactor">
    <cofactor evidence="1">
        <name>FAD</name>
        <dbReference type="ChEBI" id="CHEBI:57692"/>
    </cofactor>
</comment>
<dbReference type="PANTHER" id="PTHR42934">
    <property type="entry name" value="GLYCOLATE OXIDASE SUBUNIT GLCD"/>
    <property type="match status" value="1"/>
</dbReference>
<sequence length="486" mass="53769">MKFNTVTPDILEALAAIVGQQHVVLPEATEQMLRYTHDETEDLHYEPELVLKPANASEISSIMQLCNQNLIPVTPRGAGTGLSGGALPIHKGVVISTERLNKIINIDERNLQATVEPGVITQVFQEEVIARGLFYPPDPSSRGSCFLGGNLSESSGGPRAVKYGVTKDYVLNMEVVLPSGEITWTGANVLKNATGYNLTQLMIGSEGTLGIITKIVFRLIPYPSQNLVMLVPFKKEEEACEAVPKIFIAGIVPSAMEFMERDAIEWTNLYLGMDITVPEDVQAHLLIELDGNDMDILFKDAERVYEVLESFNVGEMLIADTEKQKTDLWLLRRNVAHAVKHNSVYKEEDTVVPRAELPTLIRGIKEIGTRYNFKSVCYGHAGDGNLHINIVKGEMSDDDWNNKLPEGIKEIFRLCVGLGGTISGEHGVGLVQRPYIGIALNEIQLRLMRGIKDVFDPNGILNPGKIFRTNAEVQEQHKESLLTDLI</sequence>
<dbReference type="Pfam" id="PF01565">
    <property type="entry name" value="FAD_binding_4"/>
    <property type="match status" value="1"/>
</dbReference>
<organism evidence="6 7">
    <name type="scientific">Pontibacter silvestris</name>
    <dbReference type="NCBI Taxonomy" id="2305183"/>
    <lineage>
        <taxon>Bacteria</taxon>
        <taxon>Pseudomonadati</taxon>
        <taxon>Bacteroidota</taxon>
        <taxon>Cytophagia</taxon>
        <taxon>Cytophagales</taxon>
        <taxon>Hymenobacteraceae</taxon>
        <taxon>Pontibacter</taxon>
    </lineage>
</organism>
<dbReference type="Pfam" id="PF02913">
    <property type="entry name" value="FAD-oxidase_C"/>
    <property type="match status" value="1"/>
</dbReference>
<name>A0ABW4WUI8_9BACT</name>
<evidence type="ECO:0000256" key="1">
    <source>
        <dbReference type="ARBA" id="ARBA00001974"/>
    </source>
</evidence>
<keyword evidence="2" id="KW-0285">Flavoprotein</keyword>
<dbReference type="InterPro" id="IPR016169">
    <property type="entry name" value="FAD-bd_PCMH_sub2"/>
</dbReference>
<evidence type="ECO:0000256" key="2">
    <source>
        <dbReference type="ARBA" id="ARBA00022630"/>
    </source>
</evidence>
<dbReference type="PROSITE" id="PS51387">
    <property type="entry name" value="FAD_PCMH"/>
    <property type="match status" value="1"/>
</dbReference>
<dbReference type="InterPro" id="IPR004113">
    <property type="entry name" value="FAD-bd_oxidored_4_C"/>
</dbReference>
<evidence type="ECO:0000256" key="4">
    <source>
        <dbReference type="ARBA" id="ARBA00023002"/>
    </source>
</evidence>